<dbReference type="EC" id="3.1.26.5" evidence="8"/>
<evidence type="ECO:0000256" key="1">
    <source>
        <dbReference type="ARBA" id="ARBA00022490"/>
    </source>
</evidence>
<comment type="function">
    <text evidence="8">Part of ribonuclease P, a protein complex that generates mature tRNA molecules by cleaving their 5'-ends.</text>
</comment>
<evidence type="ECO:0000256" key="3">
    <source>
        <dbReference type="ARBA" id="ARBA00022722"/>
    </source>
</evidence>
<protein>
    <recommendedName>
        <fullName evidence="8">Ribonuclease P protein component 4</fullName>
        <shortName evidence="8">RNase P component 4</shortName>
        <ecNumber evidence="8">3.1.26.5</ecNumber>
    </recommendedName>
    <alternativeName>
        <fullName evidence="8">Rpp21</fullName>
    </alternativeName>
</protein>
<evidence type="ECO:0000313" key="9">
    <source>
        <dbReference type="EMBL" id="AKB15599.1"/>
    </source>
</evidence>
<dbReference type="RefSeq" id="WP_048167754.1">
    <property type="nucleotide sequence ID" value="NZ_CP009502.1"/>
</dbReference>
<dbReference type="GO" id="GO:0005737">
    <property type="term" value="C:cytoplasm"/>
    <property type="evidence" value="ECO:0007669"/>
    <property type="project" value="UniProtKB-SubCell"/>
</dbReference>
<dbReference type="AlphaFoldDB" id="A0A0E3HAC2"/>
<dbReference type="Gene3D" id="1.20.5.420">
    <property type="entry name" value="Immunoglobulin FC, subunit C"/>
    <property type="match status" value="1"/>
</dbReference>
<feature type="binding site" evidence="8">
    <location>
        <position position="69"/>
    </location>
    <ligand>
        <name>Zn(2+)</name>
        <dbReference type="ChEBI" id="CHEBI:29105"/>
    </ligand>
</feature>
<dbReference type="KEGG" id="mthe:MSTHC_1281"/>
<sequence length="110" mass="13482">MSRIARKQQKNLIQVIATQRMWRLFELAKREHAEHPERSERYVQLIRNISMRTRTSIPREIKSRICKHCYTFLVPGKNVRYRLKEGYIVVSCQRCRKEMRYPYKRLKNKG</sequence>
<dbReference type="GO" id="GO:0001682">
    <property type="term" value="P:tRNA 5'-leader removal"/>
    <property type="evidence" value="ECO:0007669"/>
    <property type="project" value="UniProtKB-UniRule"/>
</dbReference>
<feature type="binding site" evidence="8">
    <location>
        <position position="95"/>
    </location>
    <ligand>
        <name>Zn(2+)</name>
        <dbReference type="ChEBI" id="CHEBI:29105"/>
    </ligand>
</feature>
<accession>A0A0E3HAC2</accession>
<dbReference type="PATRIC" id="fig|1434121.4.peg.1577"/>
<keyword evidence="3 8" id="KW-0540">Nuclease</keyword>
<dbReference type="EMBL" id="CP009502">
    <property type="protein sequence ID" value="AKB15599.1"/>
    <property type="molecule type" value="Genomic_DNA"/>
</dbReference>
<evidence type="ECO:0000256" key="4">
    <source>
        <dbReference type="ARBA" id="ARBA00022723"/>
    </source>
</evidence>
<dbReference type="PANTHER" id="PTHR14742">
    <property type="entry name" value="RIBONUCLEASE P SUBUNIT P21"/>
    <property type="match status" value="1"/>
</dbReference>
<comment type="similarity">
    <text evidence="8">Belongs to the eukaryotic/archaeal RNase P protein component 4 family.</text>
</comment>
<evidence type="ECO:0000256" key="5">
    <source>
        <dbReference type="ARBA" id="ARBA00022759"/>
    </source>
</evidence>
<proteinExistence type="inferred from homology"/>
<dbReference type="GO" id="GO:0004526">
    <property type="term" value="F:ribonuclease P activity"/>
    <property type="evidence" value="ECO:0007669"/>
    <property type="project" value="UniProtKB-UniRule"/>
</dbReference>
<comment type="cofactor">
    <cofactor evidence="8">
        <name>Zn(2+)</name>
        <dbReference type="ChEBI" id="CHEBI:29105"/>
    </cofactor>
    <text evidence="8">Binds 1 zinc ion per subunit.</text>
</comment>
<dbReference type="GeneID" id="41602612"/>
<evidence type="ECO:0000256" key="8">
    <source>
        <dbReference type="HAMAP-Rule" id="MF_00757"/>
    </source>
</evidence>
<keyword evidence="7 8" id="KW-0862">Zinc</keyword>
<keyword evidence="1 8" id="KW-0963">Cytoplasm</keyword>
<keyword evidence="2 8" id="KW-0819">tRNA processing</keyword>
<dbReference type="InterPro" id="IPR007175">
    <property type="entry name" value="Rpr2/Snm1/Rpp21"/>
</dbReference>
<dbReference type="Pfam" id="PF04032">
    <property type="entry name" value="Rpr2"/>
    <property type="match status" value="1"/>
</dbReference>
<name>A0A0E3HAC2_METTE</name>
<feature type="binding site" evidence="8">
    <location>
        <position position="66"/>
    </location>
    <ligand>
        <name>Zn(2+)</name>
        <dbReference type="ChEBI" id="CHEBI:29105"/>
    </ligand>
</feature>
<organism evidence="9 10">
    <name type="scientific">Methanosarcina thermophila CHTI-55</name>
    <dbReference type="NCBI Taxonomy" id="1434121"/>
    <lineage>
        <taxon>Archaea</taxon>
        <taxon>Methanobacteriati</taxon>
        <taxon>Methanobacteriota</taxon>
        <taxon>Stenosarchaea group</taxon>
        <taxon>Methanomicrobia</taxon>
        <taxon>Methanosarcinales</taxon>
        <taxon>Methanosarcinaceae</taxon>
        <taxon>Methanosarcina</taxon>
    </lineage>
</organism>
<comment type="subcellular location">
    <subcellularLocation>
        <location evidence="8">Cytoplasm</location>
    </subcellularLocation>
</comment>
<dbReference type="GO" id="GO:0030677">
    <property type="term" value="C:ribonuclease P complex"/>
    <property type="evidence" value="ECO:0007669"/>
    <property type="project" value="UniProtKB-UniRule"/>
</dbReference>
<keyword evidence="4 8" id="KW-0479">Metal-binding</keyword>
<feature type="binding site" evidence="8">
    <location>
        <position position="92"/>
    </location>
    <ligand>
        <name>Zn(2+)</name>
        <dbReference type="ChEBI" id="CHEBI:29105"/>
    </ligand>
</feature>
<keyword evidence="5 8" id="KW-0255">Endonuclease</keyword>
<evidence type="ECO:0000313" key="10">
    <source>
        <dbReference type="Proteomes" id="UP000056925"/>
    </source>
</evidence>
<evidence type="ECO:0000256" key="7">
    <source>
        <dbReference type="ARBA" id="ARBA00022833"/>
    </source>
</evidence>
<evidence type="ECO:0000256" key="2">
    <source>
        <dbReference type="ARBA" id="ARBA00022694"/>
    </source>
</evidence>
<dbReference type="PIRSF" id="PIRSF004878">
    <property type="entry name" value="RNase_P_4"/>
    <property type="match status" value="1"/>
</dbReference>
<dbReference type="HOGENOM" id="CLU_079140_3_0_2"/>
<comment type="subunit">
    <text evidence="8">Consists of a catalytic RNA component and at least 4-5 protein subunits.</text>
</comment>
<comment type="catalytic activity">
    <reaction evidence="8">
        <text>Endonucleolytic cleavage of RNA, removing 5'-extranucleotides from tRNA precursor.</text>
        <dbReference type="EC" id="3.1.26.5"/>
    </reaction>
</comment>
<keyword evidence="6 8" id="KW-0378">Hydrolase</keyword>
<dbReference type="Gene3D" id="6.20.50.20">
    <property type="match status" value="1"/>
</dbReference>
<dbReference type="Proteomes" id="UP000056925">
    <property type="component" value="Chromosome"/>
</dbReference>
<reference evidence="9 10" key="1">
    <citation type="submission" date="2014-07" db="EMBL/GenBank/DDBJ databases">
        <title>Methanogenic archaea and the global carbon cycle.</title>
        <authorList>
            <person name="Henriksen J.R."/>
            <person name="Luke J."/>
            <person name="Reinhart S."/>
            <person name="Benedict M.N."/>
            <person name="Youngblut N.D."/>
            <person name="Metcalf M.E."/>
            <person name="Whitaker R.J."/>
            <person name="Metcalf W.W."/>
        </authorList>
    </citation>
    <scope>NUCLEOTIDE SEQUENCE [LARGE SCALE GENOMIC DNA]</scope>
    <source>
        <strain evidence="9 10">CHTI-55</strain>
    </source>
</reference>
<dbReference type="PANTHER" id="PTHR14742:SF0">
    <property type="entry name" value="RIBONUCLEASE P PROTEIN SUBUNIT P21"/>
    <property type="match status" value="1"/>
</dbReference>
<dbReference type="GO" id="GO:0008270">
    <property type="term" value="F:zinc ion binding"/>
    <property type="evidence" value="ECO:0007669"/>
    <property type="project" value="UniProtKB-UniRule"/>
</dbReference>
<dbReference type="InterPro" id="IPR016432">
    <property type="entry name" value="RNP4"/>
</dbReference>
<dbReference type="HAMAP" id="MF_00757">
    <property type="entry name" value="RNase_P_4"/>
    <property type="match status" value="1"/>
</dbReference>
<evidence type="ECO:0000256" key="6">
    <source>
        <dbReference type="ARBA" id="ARBA00022801"/>
    </source>
</evidence>
<gene>
    <name evidence="8" type="primary">rnp4</name>
    <name evidence="9" type="ORF">MSTHC_1281</name>
</gene>